<dbReference type="InterPro" id="IPR051465">
    <property type="entry name" value="Cell_Envelope_Struct_Comp"/>
</dbReference>
<feature type="compositionally biased region" description="Acidic residues" evidence="2">
    <location>
        <begin position="1282"/>
        <end position="1295"/>
    </location>
</feature>
<reference evidence="5" key="1">
    <citation type="submission" date="2020-10" db="EMBL/GenBank/DDBJ databases">
        <title>ChiBAC.</title>
        <authorList>
            <person name="Zenner C."/>
            <person name="Hitch T.C.A."/>
            <person name="Clavel T."/>
        </authorList>
    </citation>
    <scope>NUCLEOTIDE SEQUENCE</scope>
    <source>
        <strain evidence="5">DSM 107454</strain>
    </source>
</reference>
<evidence type="ECO:0000259" key="3">
    <source>
        <dbReference type="PROSITE" id="PS50853"/>
    </source>
</evidence>
<protein>
    <submittedName>
        <fullName evidence="5">S-layer homology domain-containing protein</fullName>
    </submittedName>
</protein>
<dbReference type="Proteomes" id="UP000806542">
    <property type="component" value="Unassembled WGS sequence"/>
</dbReference>
<dbReference type="PROSITE" id="PS50853">
    <property type="entry name" value="FN3"/>
    <property type="match status" value="1"/>
</dbReference>
<evidence type="ECO:0000259" key="4">
    <source>
        <dbReference type="PROSITE" id="PS51272"/>
    </source>
</evidence>
<feature type="domain" description="Fibronectin type-III" evidence="3">
    <location>
        <begin position="512"/>
        <end position="597"/>
    </location>
</feature>
<evidence type="ECO:0000313" key="5">
    <source>
        <dbReference type="EMBL" id="MBE5040193.1"/>
    </source>
</evidence>
<comment type="caution">
    <text evidence="5">The sequence shown here is derived from an EMBL/GenBank/DDBJ whole genome shotgun (WGS) entry which is preliminary data.</text>
</comment>
<name>A0A9D5M2C4_9FIRM</name>
<evidence type="ECO:0000313" key="6">
    <source>
        <dbReference type="Proteomes" id="UP000806542"/>
    </source>
</evidence>
<dbReference type="InterPro" id="IPR036116">
    <property type="entry name" value="FN3_sf"/>
</dbReference>
<feature type="compositionally biased region" description="Basic and acidic residues" evidence="2">
    <location>
        <begin position="1066"/>
        <end position="1079"/>
    </location>
</feature>
<feature type="domain" description="SLH" evidence="4">
    <location>
        <begin position="1369"/>
        <end position="1430"/>
    </location>
</feature>
<dbReference type="Pfam" id="PF00395">
    <property type="entry name" value="SLH"/>
    <property type="match status" value="2"/>
</dbReference>
<dbReference type="PROSITE" id="PS51257">
    <property type="entry name" value="PROKAR_LIPOPROTEIN"/>
    <property type="match status" value="1"/>
</dbReference>
<dbReference type="PANTHER" id="PTHR43308:SF5">
    <property type="entry name" value="S-LAYER PROTEIN _ PEPTIDOGLYCAN ENDO-BETA-N-ACETYLGLUCOSAMINIDASE"/>
    <property type="match status" value="1"/>
</dbReference>
<dbReference type="SUPFAM" id="SSF49265">
    <property type="entry name" value="Fibronectin type III"/>
    <property type="match status" value="1"/>
</dbReference>
<dbReference type="SMART" id="SM00060">
    <property type="entry name" value="FN3"/>
    <property type="match status" value="1"/>
</dbReference>
<dbReference type="Gene3D" id="1.20.1270.90">
    <property type="entry name" value="AF1782-like"/>
    <property type="match status" value="1"/>
</dbReference>
<keyword evidence="1" id="KW-0677">Repeat</keyword>
<dbReference type="InterPro" id="IPR013783">
    <property type="entry name" value="Ig-like_fold"/>
</dbReference>
<dbReference type="Pfam" id="PF00041">
    <property type="entry name" value="fn3"/>
    <property type="match status" value="1"/>
</dbReference>
<dbReference type="CDD" id="cd00063">
    <property type="entry name" value="FN3"/>
    <property type="match status" value="1"/>
</dbReference>
<evidence type="ECO:0000256" key="2">
    <source>
        <dbReference type="SAM" id="MobiDB-lite"/>
    </source>
</evidence>
<dbReference type="RefSeq" id="WP_226392743.1">
    <property type="nucleotide sequence ID" value="NZ_JADCKB010000012.1"/>
</dbReference>
<feature type="region of interest" description="Disordered" evidence="2">
    <location>
        <begin position="1271"/>
        <end position="1309"/>
    </location>
</feature>
<keyword evidence="6" id="KW-1185">Reference proteome</keyword>
<dbReference type="PROSITE" id="PS51272">
    <property type="entry name" value="SLH"/>
    <property type="match status" value="2"/>
</dbReference>
<evidence type="ECO:0000256" key="1">
    <source>
        <dbReference type="ARBA" id="ARBA00022737"/>
    </source>
</evidence>
<organism evidence="5 6">
    <name type="scientific">Ructibacterium gallinarum</name>
    <dbReference type="NCBI Taxonomy" id="2779355"/>
    <lineage>
        <taxon>Bacteria</taxon>
        <taxon>Bacillati</taxon>
        <taxon>Bacillota</taxon>
        <taxon>Clostridia</taxon>
        <taxon>Eubacteriales</taxon>
        <taxon>Oscillospiraceae</taxon>
        <taxon>Ructibacterium</taxon>
    </lineage>
</organism>
<dbReference type="InterPro" id="IPR003961">
    <property type="entry name" value="FN3_dom"/>
</dbReference>
<dbReference type="Gene3D" id="2.60.40.10">
    <property type="entry name" value="Immunoglobulins"/>
    <property type="match status" value="1"/>
</dbReference>
<dbReference type="InterPro" id="IPR001119">
    <property type="entry name" value="SLH_dom"/>
</dbReference>
<feature type="domain" description="SLH" evidence="4">
    <location>
        <begin position="1305"/>
        <end position="1368"/>
    </location>
</feature>
<sequence length="1455" mass="162546">MGKRIWKKCIAGLIGIALLGSCFGLPGGTALAEERFFDNLTDLSLCYAAGTTADNIGFSTKDLSASQGIADKDRVYKKADTGALDTQTYLVYQTKQAFVSFQVDAVYSMKNGKIAGDLQFETSADGETYTPYTQVVRTDAKEGEFWEESQWRSIVFASEGALPEGTQYIRIAFGATSHIGQSGNTTHQISNVTLGIAEMEVDYRALLSQTLERAQSKLDNAQVGTEPGMYPKEAVDTLTTAVSMAQEAVSDSDADTALLEEALTMLEEALVVFQQSVVPEAVFVDECDSASFPYRRSEDIQVATSSPEKFEGDGTRYYKKLNHGGEWVEYKMEEGKRAQTVTLDTWYYKSNGSLAEDCTVEYSKDGQVYETAAAVRTADEAGWANGEWRKVVFSVSDLPLGVEYIRVNLGDTTATGALYAVQIGRVTIQVAANYEKLLQNKIQEAEELLSRVPGGNQPGMCPESVRNQLVTQKDAAAQLLEGAGEEEQKQAIAALEEAILAVENAIIYAVQWPQDAQLTAKAESASEISLSWPGAEASGTITYEVYQGEKRIGTTEQTTYRVENLAPGIDYAFQVVAVVPAGKSKPLGPVQAQTAKPKEFMPPDFSLITPDSFEDEDYLAPLIWKDDTRGIPYYYFNLYKILNAVRMEEPDRGFVDIFVSRRYSAFNPINVRIQEAYLPITYFYTRNDSWNEYYNNPEVKVRLEAVLQHVLDLQKTETDAAKGEYAGAFPQSTTNTYDLAGTTFTLNFLGQALKLLHEAEETQMGFRSIDPDLFQRLNEACRKAIILTLTNEAWYEYGLQYSNQYGLIWSATAAYLEYNPDPEIESLLKEKYQHSDEFISPAGFYYEEGAFDMSYNLGVHTNNISAEYTYFKDTDMEAKLIEDQTRFIDWLSYNLVIEPDGSWFSTNGAPSRRITTTGYSIYRKDMPIAEKIPMARAFVRSDVDIEDEIARNKSAITEGGAWPVLPEMTLRGGDAYNAYGVFDRLMYQYVPTEAERWEAIESLPYMASENFNHQRADEESYLEFTYIRRPYYYTIFNAGKQFNNMQVFGQGLLWHPEGGIMIASQSEEKDTTDSEKAPKANDFSWGTKSYDPNRKQSIERVYENGTIWGQQGGSANQNLVYTVNGQSLQPQTGIADLPEGDIAVSYDLTESGEKKGNKTIRYAEDGIHVSVQHPGGLQECFPLMIRDEDKLEVQGDRVKLVRGRAVMEIVFDQTVKMEISKKNYTMSRYQMNMLTAATTNDALSYTIYMGIEEPKVREIDGSVQVTENQISGQELNGAALPEESEEAETPAETETAENAGVSEEETDSVFADTKGHWAEEDINYLAEKGVIEGVDQTHFEPDRSITRAEFTAILAEYLELDQTQGAPFAGFVDVQPDAWYYGAVMGCAQKGIVQGIDAEHFAPDMNISRAEMDLICMRVYTYLLTQETSPRNDATRADASVLIRRLLEDIDRIAG</sequence>
<accession>A0A9D5M2C4</accession>
<gene>
    <name evidence="5" type="ORF">INF28_06935</name>
</gene>
<dbReference type="PANTHER" id="PTHR43308">
    <property type="entry name" value="OUTER MEMBRANE PROTEIN ALPHA-RELATED"/>
    <property type="match status" value="1"/>
</dbReference>
<proteinExistence type="predicted"/>
<feature type="region of interest" description="Disordered" evidence="2">
    <location>
        <begin position="1066"/>
        <end position="1088"/>
    </location>
</feature>
<dbReference type="EMBL" id="JADCKB010000012">
    <property type="protein sequence ID" value="MBE5040193.1"/>
    <property type="molecule type" value="Genomic_DNA"/>
</dbReference>